<accession>H0E9W2</accession>
<gene>
    <name evidence="1" type="ORF">PAI11_36350</name>
</gene>
<sequence>MRSSDAYAELSGEDVGAVEAAFRFGVTSNPGFNAGMGLALARHLVRGNGGTVGIRSGFAAVTRGQAEVAQGRGVRFPGTLVALDVRMDRPFDLSRAYADMDEERGSNEA</sequence>
<reference evidence="1 2" key="1">
    <citation type="journal article" date="2013" name="Biodegradation">
        <title>Quantitative proteomic analysis of ibuprofen-degrading Patulibacter sp. strain I11.</title>
        <authorList>
            <person name="Almeida B."/>
            <person name="Kjeldal H."/>
            <person name="Lolas I."/>
            <person name="Knudsen A.D."/>
            <person name="Carvalho G."/>
            <person name="Nielsen K.L."/>
            <person name="Barreto Crespo M.T."/>
            <person name="Stensballe A."/>
            <person name="Nielsen J.L."/>
        </authorList>
    </citation>
    <scope>NUCLEOTIDE SEQUENCE [LARGE SCALE GENOMIC DNA]</scope>
    <source>
        <strain evidence="1 2">I11</strain>
    </source>
</reference>
<dbReference type="RefSeq" id="WP_007577908.1">
    <property type="nucleotide sequence ID" value="NZ_AGUD01000271.1"/>
</dbReference>
<protein>
    <submittedName>
        <fullName evidence="1">Uncharacterized protein</fullName>
    </submittedName>
</protein>
<name>H0E9W2_9ACTN</name>
<comment type="caution">
    <text evidence="1">The sequence shown here is derived from an EMBL/GenBank/DDBJ whole genome shotgun (WGS) entry which is preliminary data.</text>
</comment>
<keyword evidence="2" id="KW-1185">Reference proteome</keyword>
<dbReference type="AlphaFoldDB" id="H0E9W2"/>
<evidence type="ECO:0000313" key="2">
    <source>
        <dbReference type="Proteomes" id="UP000005143"/>
    </source>
</evidence>
<organism evidence="1 2">
    <name type="scientific">Patulibacter medicamentivorans</name>
    <dbReference type="NCBI Taxonomy" id="1097667"/>
    <lineage>
        <taxon>Bacteria</taxon>
        <taxon>Bacillati</taxon>
        <taxon>Actinomycetota</taxon>
        <taxon>Thermoleophilia</taxon>
        <taxon>Solirubrobacterales</taxon>
        <taxon>Patulibacteraceae</taxon>
        <taxon>Patulibacter</taxon>
    </lineage>
</organism>
<proteinExistence type="predicted"/>
<dbReference type="Proteomes" id="UP000005143">
    <property type="component" value="Unassembled WGS sequence"/>
</dbReference>
<dbReference type="EMBL" id="AGUD01000271">
    <property type="protein sequence ID" value="EHN09537.1"/>
    <property type="molecule type" value="Genomic_DNA"/>
</dbReference>
<evidence type="ECO:0000313" key="1">
    <source>
        <dbReference type="EMBL" id="EHN09537.1"/>
    </source>
</evidence>